<evidence type="ECO:0000256" key="1">
    <source>
        <dbReference type="SAM" id="Coils"/>
    </source>
</evidence>
<dbReference type="Pfam" id="PF25989">
    <property type="entry name" value="YknX_C"/>
    <property type="match status" value="1"/>
</dbReference>
<sequence>MNQASSAPDPARPDPARTDAAPSRSGVPSSSGSSARRWWLIGIPLLLVVGFGSYELGQRSGTAGGAGSQASGGAFGAGQFGAGQAGAAGGFSGRRSGQTGTRAGGTGATSVGTGSSGAVIAVTASAVKTGTLVTDRTATGTVASTQQTSVSARTSGTVSGLAVAVGDTVRAGQTVVTLSSPDLNTAVQSAQNALDSAQVSLVTQRNQTTGSRAQLQAAVAAAQTTLANAQTTLTANERLYGIGAISQTDLNASRAQVQQAQSSLSSAQNSLNENARAGSEGIASLQLAVQKARITLSQAHQAAADARVTAPFDGQVTAIGVTGGTYVNAGTAAFTLTSSARQVTFNVPPSQSVGLKVGDLLSYTVGQSKYTVKVTQNAGAPVNGNVSLVAKFVDAANVPALGAVGAVAYPFTVASGVLVPSTALQVDSDTTFVYTVVDGKAKQVTVTVLGQANGQAAVNGLQSGAAVIAQPPSGLLDGASVTTAADGARAGSSSTARSDVKAAPAGTGTRSGSGGTPAGGPPAGGPGGAP</sequence>
<proteinExistence type="predicted"/>
<feature type="domain" description="Multidrug resistance protein MdtA-like barrel-sandwich hybrid" evidence="3">
    <location>
        <begin position="147"/>
        <end position="337"/>
    </location>
</feature>
<dbReference type="SUPFAM" id="SSF111369">
    <property type="entry name" value="HlyD-like secretion proteins"/>
    <property type="match status" value="1"/>
</dbReference>
<dbReference type="PANTHER" id="PTHR30469">
    <property type="entry name" value="MULTIDRUG RESISTANCE PROTEIN MDTA"/>
    <property type="match status" value="1"/>
</dbReference>
<dbReference type="GO" id="GO:0015562">
    <property type="term" value="F:efflux transmembrane transporter activity"/>
    <property type="evidence" value="ECO:0007669"/>
    <property type="project" value="TreeGrafter"/>
</dbReference>
<gene>
    <name evidence="5" type="ORF">GCM10008939_12100</name>
</gene>
<feature type="domain" description="YknX-like C-terminal permuted SH3-like" evidence="4">
    <location>
        <begin position="418"/>
        <end position="482"/>
    </location>
</feature>
<feature type="compositionally biased region" description="Gly residues" evidence="2">
    <location>
        <begin position="509"/>
        <end position="518"/>
    </location>
</feature>
<evidence type="ECO:0000313" key="5">
    <source>
        <dbReference type="EMBL" id="GGJ69294.1"/>
    </source>
</evidence>
<dbReference type="GO" id="GO:1990281">
    <property type="term" value="C:efflux pump complex"/>
    <property type="evidence" value="ECO:0007669"/>
    <property type="project" value="TreeGrafter"/>
</dbReference>
<name>A0A917PBD3_9DEIO</name>
<dbReference type="EMBL" id="BMOE01000003">
    <property type="protein sequence ID" value="GGJ69294.1"/>
    <property type="molecule type" value="Genomic_DNA"/>
</dbReference>
<dbReference type="Proteomes" id="UP000635726">
    <property type="component" value="Unassembled WGS sequence"/>
</dbReference>
<dbReference type="InterPro" id="IPR058625">
    <property type="entry name" value="MdtA-like_BSH"/>
</dbReference>
<reference evidence="5" key="1">
    <citation type="journal article" date="2014" name="Int. J. Syst. Evol. Microbiol.">
        <title>Complete genome sequence of Corynebacterium casei LMG S-19264T (=DSM 44701T), isolated from a smear-ripened cheese.</title>
        <authorList>
            <consortium name="US DOE Joint Genome Institute (JGI-PGF)"/>
            <person name="Walter F."/>
            <person name="Albersmeier A."/>
            <person name="Kalinowski J."/>
            <person name="Ruckert C."/>
        </authorList>
    </citation>
    <scope>NUCLEOTIDE SEQUENCE</scope>
    <source>
        <strain evidence="5">JCM 14371</strain>
    </source>
</reference>
<organism evidence="5 6">
    <name type="scientific">Deinococcus aquiradiocola</name>
    <dbReference type="NCBI Taxonomy" id="393059"/>
    <lineage>
        <taxon>Bacteria</taxon>
        <taxon>Thermotogati</taxon>
        <taxon>Deinococcota</taxon>
        <taxon>Deinococci</taxon>
        <taxon>Deinococcales</taxon>
        <taxon>Deinococcaceae</taxon>
        <taxon>Deinococcus</taxon>
    </lineage>
</organism>
<accession>A0A917PBD3</accession>
<feature type="compositionally biased region" description="Pro residues" evidence="2">
    <location>
        <begin position="519"/>
        <end position="530"/>
    </location>
</feature>
<keyword evidence="1" id="KW-0175">Coiled coil</keyword>
<protein>
    <recommendedName>
        <fullName evidence="7">Secretion protein HlyD</fullName>
    </recommendedName>
</protein>
<keyword evidence="6" id="KW-1185">Reference proteome</keyword>
<evidence type="ECO:0000313" key="6">
    <source>
        <dbReference type="Proteomes" id="UP000635726"/>
    </source>
</evidence>
<reference evidence="5" key="2">
    <citation type="submission" date="2020-09" db="EMBL/GenBank/DDBJ databases">
        <authorList>
            <person name="Sun Q."/>
            <person name="Ohkuma M."/>
        </authorList>
    </citation>
    <scope>NUCLEOTIDE SEQUENCE</scope>
    <source>
        <strain evidence="5">JCM 14371</strain>
    </source>
</reference>
<evidence type="ECO:0008006" key="7">
    <source>
        <dbReference type="Google" id="ProtNLM"/>
    </source>
</evidence>
<feature type="region of interest" description="Disordered" evidence="2">
    <location>
        <begin position="1"/>
        <end position="34"/>
    </location>
</feature>
<evidence type="ECO:0000259" key="4">
    <source>
        <dbReference type="Pfam" id="PF25989"/>
    </source>
</evidence>
<feature type="region of interest" description="Disordered" evidence="2">
    <location>
        <begin position="86"/>
        <end position="110"/>
    </location>
</feature>
<feature type="compositionally biased region" description="Low complexity" evidence="2">
    <location>
        <begin position="18"/>
        <end position="34"/>
    </location>
</feature>
<dbReference type="InterPro" id="IPR058637">
    <property type="entry name" value="YknX-like_C"/>
</dbReference>
<comment type="caution">
    <text evidence="5">The sequence shown here is derived from an EMBL/GenBank/DDBJ whole genome shotgun (WGS) entry which is preliminary data.</text>
</comment>
<evidence type="ECO:0000256" key="2">
    <source>
        <dbReference type="SAM" id="MobiDB-lite"/>
    </source>
</evidence>
<dbReference type="Gene3D" id="2.40.50.100">
    <property type="match status" value="1"/>
</dbReference>
<dbReference type="Gene3D" id="2.40.420.20">
    <property type="match status" value="1"/>
</dbReference>
<feature type="compositionally biased region" description="Low complexity" evidence="2">
    <location>
        <begin position="487"/>
        <end position="508"/>
    </location>
</feature>
<dbReference type="AlphaFoldDB" id="A0A917PBD3"/>
<dbReference type="Gene3D" id="1.10.287.470">
    <property type="entry name" value="Helix hairpin bin"/>
    <property type="match status" value="1"/>
</dbReference>
<feature type="region of interest" description="Disordered" evidence="2">
    <location>
        <begin position="487"/>
        <end position="530"/>
    </location>
</feature>
<feature type="coiled-coil region" evidence="1">
    <location>
        <begin position="212"/>
        <end position="270"/>
    </location>
</feature>
<dbReference type="RefSeq" id="WP_188961388.1">
    <property type="nucleotide sequence ID" value="NZ_BMOE01000003.1"/>
</dbReference>
<dbReference type="Pfam" id="PF25917">
    <property type="entry name" value="BSH_RND"/>
    <property type="match status" value="1"/>
</dbReference>
<evidence type="ECO:0000259" key="3">
    <source>
        <dbReference type="Pfam" id="PF25917"/>
    </source>
</evidence>